<dbReference type="Proteomes" id="UP000266841">
    <property type="component" value="Unassembled WGS sequence"/>
</dbReference>
<gene>
    <name evidence="1" type="ORF">THAOC_14901</name>
</gene>
<sequence>MMKSGRAIPSDITGTNDVTTVQAPTDIPTSCSNDLRLRLSCFNAEQLSIALRAVAQAEKEKKMKKKKNNIHLQPRNTERCHGNSSVTNASADCQPTVPCLQPRLRADAPPWSPPANDDGSLFPVESDSYHKYKLEMRRLDGDSLPLKRVAHLEPKQRHCLLTAAEGGPIDDQADDWPIGS</sequence>
<protein>
    <submittedName>
        <fullName evidence="1">Uncharacterized protein</fullName>
    </submittedName>
</protein>
<dbReference type="EMBL" id="AGNL01017331">
    <property type="protein sequence ID" value="EJK64370.1"/>
    <property type="molecule type" value="Genomic_DNA"/>
</dbReference>
<reference evidence="1 2" key="1">
    <citation type="journal article" date="2012" name="Genome Biol.">
        <title>Genome and low-iron response of an oceanic diatom adapted to chronic iron limitation.</title>
        <authorList>
            <person name="Lommer M."/>
            <person name="Specht M."/>
            <person name="Roy A.S."/>
            <person name="Kraemer L."/>
            <person name="Andreson R."/>
            <person name="Gutowska M.A."/>
            <person name="Wolf J."/>
            <person name="Bergner S.V."/>
            <person name="Schilhabel M.B."/>
            <person name="Klostermeier U.C."/>
            <person name="Beiko R.G."/>
            <person name="Rosenstiel P."/>
            <person name="Hippler M."/>
            <person name="Laroche J."/>
        </authorList>
    </citation>
    <scope>NUCLEOTIDE SEQUENCE [LARGE SCALE GENOMIC DNA]</scope>
    <source>
        <strain evidence="1 2">CCMP1005</strain>
    </source>
</reference>
<name>K0SG91_THAOC</name>
<proteinExistence type="predicted"/>
<accession>K0SG91</accession>
<dbReference type="AlphaFoldDB" id="K0SG91"/>
<evidence type="ECO:0000313" key="1">
    <source>
        <dbReference type="EMBL" id="EJK64370.1"/>
    </source>
</evidence>
<organism evidence="1 2">
    <name type="scientific">Thalassiosira oceanica</name>
    <name type="common">Marine diatom</name>
    <dbReference type="NCBI Taxonomy" id="159749"/>
    <lineage>
        <taxon>Eukaryota</taxon>
        <taxon>Sar</taxon>
        <taxon>Stramenopiles</taxon>
        <taxon>Ochrophyta</taxon>
        <taxon>Bacillariophyta</taxon>
        <taxon>Coscinodiscophyceae</taxon>
        <taxon>Thalassiosirophycidae</taxon>
        <taxon>Thalassiosirales</taxon>
        <taxon>Thalassiosiraceae</taxon>
        <taxon>Thalassiosira</taxon>
    </lineage>
</organism>
<keyword evidence="2" id="KW-1185">Reference proteome</keyword>
<comment type="caution">
    <text evidence="1">The sequence shown here is derived from an EMBL/GenBank/DDBJ whole genome shotgun (WGS) entry which is preliminary data.</text>
</comment>
<evidence type="ECO:0000313" key="2">
    <source>
        <dbReference type="Proteomes" id="UP000266841"/>
    </source>
</evidence>